<reference evidence="2 3" key="1">
    <citation type="submission" date="2018-06" db="EMBL/GenBank/DDBJ databases">
        <title>Genomic Encyclopedia of Type Strains, Phase IV (KMG-IV): sequencing the most valuable type-strain genomes for metagenomic binning, comparative biology and taxonomic classification.</title>
        <authorList>
            <person name="Goeker M."/>
        </authorList>
    </citation>
    <scope>NUCLEOTIDE SEQUENCE [LARGE SCALE GENOMIC DNA]</scope>
    <source>
        <strain evidence="2 3">DSM 44599</strain>
    </source>
</reference>
<keyword evidence="1" id="KW-0812">Transmembrane</keyword>
<keyword evidence="1" id="KW-0472">Membrane</keyword>
<gene>
    <name evidence="2" type="ORF">DFR74_107284</name>
</gene>
<feature type="transmembrane region" description="Helical" evidence="1">
    <location>
        <begin position="6"/>
        <end position="27"/>
    </location>
</feature>
<dbReference type="STRING" id="1210090.GCA_001613185_01872"/>
<keyword evidence="1" id="KW-1133">Transmembrane helix</keyword>
<name>A0A366DHX5_9NOCA</name>
<accession>A0A366DHX5</accession>
<dbReference type="AlphaFoldDB" id="A0A366DHX5"/>
<dbReference type="OrthoDB" id="4543032at2"/>
<dbReference type="EMBL" id="QNRE01000007">
    <property type="protein sequence ID" value="RBO89606.1"/>
    <property type="molecule type" value="Genomic_DNA"/>
</dbReference>
<evidence type="ECO:0008006" key="4">
    <source>
        <dbReference type="Google" id="ProtNLM"/>
    </source>
</evidence>
<evidence type="ECO:0000313" key="2">
    <source>
        <dbReference type="EMBL" id="RBO89606.1"/>
    </source>
</evidence>
<protein>
    <recommendedName>
        <fullName evidence="4">DUF3137 domain-containing protein</fullName>
    </recommendedName>
</protein>
<sequence length="223" mass="24315">MEEAFRIGFPVFVAVLVVAGLAALVSLTARNRRVDTSTPQEWGRRRGWRIAPHSRAAWMARLPGHAAEGVLGLTLDGEFEGRRVTVAEHEYRLRTGSGSTLTTVTYHCVAVVVAMPHPYPPVAVTDRTEFMRLGTAPFGDDPVPTGHDSFDGRFVVTAVDPHSARLLLSPELIEAHLAGEVPRWSVAGRELITYRPGRLDTGGDIPDLVTPILRVAKLLGQRA</sequence>
<evidence type="ECO:0000313" key="3">
    <source>
        <dbReference type="Proteomes" id="UP000252586"/>
    </source>
</evidence>
<comment type="caution">
    <text evidence="2">The sequence shown here is derived from an EMBL/GenBank/DDBJ whole genome shotgun (WGS) entry which is preliminary data.</text>
</comment>
<organism evidence="2 3">
    <name type="scientific">Nocardia puris</name>
    <dbReference type="NCBI Taxonomy" id="208602"/>
    <lineage>
        <taxon>Bacteria</taxon>
        <taxon>Bacillati</taxon>
        <taxon>Actinomycetota</taxon>
        <taxon>Actinomycetes</taxon>
        <taxon>Mycobacteriales</taxon>
        <taxon>Nocardiaceae</taxon>
        <taxon>Nocardia</taxon>
    </lineage>
</organism>
<keyword evidence="3" id="KW-1185">Reference proteome</keyword>
<dbReference type="Proteomes" id="UP000252586">
    <property type="component" value="Unassembled WGS sequence"/>
</dbReference>
<evidence type="ECO:0000256" key="1">
    <source>
        <dbReference type="SAM" id="Phobius"/>
    </source>
</evidence>
<dbReference type="RefSeq" id="WP_067506533.1">
    <property type="nucleotide sequence ID" value="NZ_CP107943.1"/>
</dbReference>
<proteinExistence type="predicted"/>